<dbReference type="Proteomes" id="UP000663868">
    <property type="component" value="Unassembled WGS sequence"/>
</dbReference>
<proteinExistence type="predicted"/>
<dbReference type="AlphaFoldDB" id="A0A820KQ36"/>
<feature type="non-terminal residue" evidence="1">
    <location>
        <position position="1"/>
    </location>
</feature>
<gene>
    <name evidence="1" type="ORF">KXQ929_LOCUS47995</name>
</gene>
<reference evidence="1" key="1">
    <citation type="submission" date="2021-02" db="EMBL/GenBank/DDBJ databases">
        <authorList>
            <person name="Nowell W R."/>
        </authorList>
    </citation>
    <scope>NUCLEOTIDE SEQUENCE</scope>
</reference>
<name>A0A820KQ36_9BILA</name>
<evidence type="ECO:0000313" key="2">
    <source>
        <dbReference type="Proteomes" id="UP000663868"/>
    </source>
</evidence>
<sequence>IYVEFVFFRYGVALYYPPGNFPNQYAYNVLPRSDLEDFRLA</sequence>
<dbReference type="EMBL" id="CAJOBB010018150">
    <property type="protein sequence ID" value="CAF4346111.1"/>
    <property type="molecule type" value="Genomic_DNA"/>
</dbReference>
<organism evidence="1 2">
    <name type="scientific">Adineta steineri</name>
    <dbReference type="NCBI Taxonomy" id="433720"/>
    <lineage>
        <taxon>Eukaryota</taxon>
        <taxon>Metazoa</taxon>
        <taxon>Spiralia</taxon>
        <taxon>Gnathifera</taxon>
        <taxon>Rotifera</taxon>
        <taxon>Eurotatoria</taxon>
        <taxon>Bdelloidea</taxon>
        <taxon>Adinetida</taxon>
        <taxon>Adinetidae</taxon>
        <taxon>Adineta</taxon>
    </lineage>
</organism>
<accession>A0A820KQ36</accession>
<evidence type="ECO:0000313" key="1">
    <source>
        <dbReference type="EMBL" id="CAF4346111.1"/>
    </source>
</evidence>
<comment type="caution">
    <text evidence="1">The sequence shown here is derived from an EMBL/GenBank/DDBJ whole genome shotgun (WGS) entry which is preliminary data.</text>
</comment>
<protein>
    <submittedName>
        <fullName evidence="1">Uncharacterized protein</fullName>
    </submittedName>
</protein>